<dbReference type="PANTHER" id="PTHR24305">
    <property type="entry name" value="CYTOCHROME P450"/>
    <property type="match status" value="1"/>
</dbReference>
<keyword evidence="7" id="KW-0503">Monooxygenase</keyword>
<comment type="caution">
    <text evidence="8">The sequence shown here is derived from an EMBL/GenBank/DDBJ whole genome shotgun (WGS) entry which is preliminary data.</text>
</comment>
<evidence type="ECO:0000256" key="1">
    <source>
        <dbReference type="ARBA" id="ARBA00001971"/>
    </source>
</evidence>
<dbReference type="RefSeq" id="XP_024683483.1">
    <property type="nucleotide sequence ID" value="XM_024821065.1"/>
</dbReference>
<comment type="cofactor">
    <cofactor evidence="1">
        <name>heme</name>
        <dbReference type="ChEBI" id="CHEBI:30413"/>
    </cofactor>
</comment>
<reference evidence="9" key="1">
    <citation type="journal article" date="2018" name="Proc. Natl. Acad. Sci. U.S.A.">
        <title>Linking secondary metabolites to gene clusters through genome sequencing of six diverse Aspergillus species.</title>
        <authorList>
            <person name="Kaerboelling I."/>
            <person name="Vesth T.C."/>
            <person name="Frisvad J.C."/>
            <person name="Nybo J.L."/>
            <person name="Theobald S."/>
            <person name="Kuo A."/>
            <person name="Bowyer P."/>
            <person name="Matsuda Y."/>
            <person name="Mondo S."/>
            <person name="Lyhne E.K."/>
            <person name="Kogle M.E."/>
            <person name="Clum A."/>
            <person name="Lipzen A."/>
            <person name="Salamov A."/>
            <person name="Ngan C.Y."/>
            <person name="Daum C."/>
            <person name="Chiniquy J."/>
            <person name="Barry K."/>
            <person name="LaButti K."/>
            <person name="Haridas S."/>
            <person name="Simmons B.A."/>
            <person name="Magnuson J.K."/>
            <person name="Mortensen U.H."/>
            <person name="Larsen T.O."/>
            <person name="Grigoriev I.V."/>
            <person name="Baker S.E."/>
            <person name="Andersen M.R."/>
        </authorList>
    </citation>
    <scope>NUCLEOTIDE SEQUENCE [LARGE SCALE GENOMIC DNA]</scope>
    <source>
        <strain evidence="9">IBT 16806</strain>
    </source>
</reference>
<protein>
    <submittedName>
        <fullName evidence="8">Cytochrome P450</fullName>
    </submittedName>
</protein>
<dbReference type="OrthoDB" id="3934656at2759"/>
<keyword evidence="6" id="KW-0408">Iron</keyword>
<organism evidence="8 9">
    <name type="scientific">Aspergillus novofumigatus (strain IBT 16806)</name>
    <dbReference type="NCBI Taxonomy" id="1392255"/>
    <lineage>
        <taxon>Eukaryota</taxon>
        <taxon>Fungi</taxon>
        <taxon>Dikarya</taxon>
        <taxon>Ascomycota</taxon>
        <taxon>Pezizomycotina</taxon>
        <taxon>Eurotiomycetes</taxon>
        <taxon>Eurotiomycetidae</taxon>
        <taxon>Eurotiales</taxon>
        <taxon>Aspergillaceae</taxon>
        <taxon>Aspergillus</taxon>
        <taxon>Aspergillus subgen. Fumigati</taxon>
    </lineage>
</organism>
<dbReference type="GO" id="GO:0005506">
    <property type="term" value="F:iron ion binding"/>
    <property type="evidence" value="ECO:0007669"/>
    <property type="project" value="InterPro"/>
</dbReference>
<dbReference type="Gene3D" id="1.10.630.10">
    <property type="entry name" value="Cytochrome P450"/>
    <property type="match status" value="1"/>
</dbReference>
<evidence type="ECO:0000256" key="7">
    <source>
        <dbReference type="ARBA" id="ARBA00023033"/>
    </source>
</evidence>
<dbReference type="GO" id="GO:0004497">
    <property type="term" value="F:monooxygenase activity"/>
    <property type="evidence" value="ECO:0007669"/>
    <property type="project" value="UniProtKB-KW"/>
</dbReference>
<evidence type="ECO:0000256" key="6">
    <source>
        <dbReference type="ARBA" id="ARBA00023004"/>
    </source>
</evidence>
<keyword evidence="3" id="KW-0349">Heme</keyword>
<dbReference type="SUPFAM" id="SSF48264">
    <property type="entry name" value="Cytochrome P450"/>
    <property type="match status" value="1"/>
</dbReference>
<evidence type="ECO:0000256" key="4">
    <source>
        <dbReference type="ARBA" id="ARBA00022723"/>
    </source>
</evidence>
<dbReference type="InterPro" id="IPR050121">
    <property type="entry name" value="Cytochrome_P450_monoxygenase"/>
</dbReference>
<dbReference type="Proteomes" id="UP000234474">
    <property type="component" value="Unassembled WGS sequence"/>
</dbReference>
<dbReference type="PANTHER" id="PTHR24305:SF210">
    <property type="entry name" value="CYTOCHROME P450 MONOOXYGENASE ASQL-RELATED"/>
    <property type="match status" value="1"/>
</dbReference>
<evidence type="ECO:0000313" key="8">
    <source>
        <dbReference type="EMBL" id="PKX94888.1"/>
    </source>
</evidence>
<sequence>MAVLAVLLLILCVFGGILWNYTRLNAIPGPVLAGLSDIWSQCLKSSPRYGYGLERLHRKYGEVVRIGPKTVSVSTPSIVLWLDAACPQTTKSFLDSYVDEPERVTVNSPLKSNHRVYLDEQTDDGPQHHDKTKDLVLDFLRVIRKQRTLKLALFRTFATDIVRRTFVDDLDRAAAMGTGTNPTDRCRFTASLEHIMFKSPIAKLKRKRNNSLTWVSCTGTYSGRNDASIFEVLPETGRRTFLQVGTREDADPHASLIAKGADCMIAAFASVFLHLVKCPTAMSQLKHEVDIAFCKEALSGILQKEKELYTLPFLDAVMKESMRLAMRFDYRRDVAAGGLAVLGHYLPEGTVVQFRSETLRNNHTIFGEDVSSFRPQRWLQANLDQQQLRRMEAALLVLQPNMPDSAKARSAWLELKRAAALIIWKFDVSAVGSLAEVRLIYLSFILSIMRKCPSKMPFLRSKNTISW</sequence>
<dbReference type="OMA" id="PRWRELN"/>
<name>A0A2I1CB71_ASPN1</name>
<dbReference type="GO" id="GO:0016705">
    <property type="term" value="F:oxidoreductase activity, acting on paired donors, with incorporation or reduction of molecular oxygen"/>
    <property type="evidence" value="ECO:0007669"/>
    <property type="project" value="InterPro"/>
</dbReference>
<comment type="similarity">
    <text evidence="2">Belongs to the cytochrome P450 family.</text>
</comment>
<dbReference type="Pfam" id="PF00067">
    <property type="entry name" value="p450"/>
    <property type="match status" value="1"/>
</dbReference>
<dbReference type="InterPro" id="IPR036396">
    <property type="entry name" value="Cyt_P450_sf"/>
</dbReference>
<evidence type="ECO:0000313" key="9">
    <source>
        <dbReference type="Proteomes" id="UP000234474"/>
    </source>
</evidence>
<dbReference type="GeneID" id="36528391"/>
<dbReference type="STRING" id="1392255.A0A2I1CB71"/>
<gene>
    <name evidence="8" type="ORF">P174DRAFT_119070</name>
</gene>
<keyword evidence="5" id="KW-0560">Oxidoreductase</keyword>
<evidence type="ECO:0000256" key="5">
    <source>
        <dbReference type="ARBA" id="ARBA00023002"/>
    </source>
</evidence>
<dbReference type="EMBL" id="MSZS01000003">
    <property type="protein sequence ID" value="PKX94888.1"/>
    <property type="molecule type" value="Genomic_DNA"/>
</dbReference>
<accession>A0A2I1CB71</accession>
<evidence type="ECO:0000256" key="2">
    <source>
        <dbReference type="ARBA" id="ARBA00010617"/>
    </source>
</evidence>
<dbReference type="InterPro" id="IPR001128">
    <property type="entry name" value="Cyt_P450"/>
</dbReference>
<keyword evidence="9" id="KW-1185">Reference proteome</keyword>
<dbReference type="AlphaFoldDB" id="A0A2I1CB71"/>
<keyword evidence="4" id="KW-0479">Metal-binding</keyword>
<proteinExistence type="inferred from homology"/>
<dbReference type="VEuPathDB" id="FungiDB:P174DRAFT_119070"/>
<dbReference type="GO" id="GO:0020037">
    <property type="term" value="F:heme binding"/>
    <property type="evidence" value="ECO:0007669"/>
    <property type="project" value="InterPro"/>
</dbReference>
<evidence type="ECO:0000256" key="3">
    <source>
        <dbReference type="ARBA" id="ARBA00022617"/>
    </source>
</evidence>